<proteinExistence type="predicted"/>
<dbReference type="RefSeq" id="WP_114590207.1">
    <property type="nucleotide sequence ID" value="NZ_CP031165.1"/>
</dbReference>
<reference evidence="1 2" key="1">
    <citation type="submission" date="2018-09" db="EMBL/GenBank/DDBJ databases">
        <title>Complete genome sequence of Euzebya sp. DY32-46 isolated from seawater of Pacific Ocean.</title>
        <authorList>
            <person name="Xu L."/>
            <person name="Wu Y.-H."/>
            <person name="Xu X.-W."/>
        </authorList>
    </citation>
    <scope>NUCLEOTIDE SEQUENCE [LARGE SCALE GENOMIC DNA]</scope>
    <source>
        <strain evidence="1 2">DY32-46</strain>
    </source>
</reference>
<organism evidence="1 2">
    <name type="scientific">Euzebya pacifica</name>
    <dbReference type="NCBI Taxonomy" id="1608957"/>
    <lineage>
        <taxon>Bacteria</taxon>
        <taxon>Bacillati</taxon>
        <taxon>Actinomycetota</taxon>
        <taxon>Nitriliruptoria</taxon>
        <taxon>Euzebyales</taxon>
    </lineage>
</organism>
<accession>A0A346XT45</accession>
<sequence>MDGIDVGLSALTYQVWKDVLARLDVEWARLSNDNADHGSIWAWGHEEVAERFHPAILRRLAERALDAGRPMGEGADWAAVGGDSSQWLELEDLLRALRGHREIEECTLLVRKPT</sequence>
<name>A0A346XT45_9ACTN</name>
<evidence type="ECO:0000313" key="2">
    <source>
        <dbReference type="Proteomes" id="UP000264006"/>
    </source>
</evidence>
<dbReference type="AlphaFoldDB" id="A0A346XT45"/>
<dbReference type="Proteomes" id="UP000264006">
    <property type="component" value="Chromosome"/>
</dbReference>
<keyword evidence="2" id="KW-1185">Reference proteome</keyword>
<gene>
    <name evidence="1" type="ORF">DVS28_a0691</name>
</gene>
<evidence type="ECO:0000313" key="1">
    <source>
        <dbReference type="EMBL" id="AXV05392.1"/>
    </source>
</evidence>
<dbReference type="OrthoDB" id="113180at2"/>
<dbReference type="EMBL" id="CP031165">
    <property type="protein sequence ID" value="AXV05392.1"/>
    <property type="molecule type" value="Genomic_DNA"/>
</dbReference>
<dbReference type="KEGG" id="euz:DVS28_a0691"/>
<protein>
    <submittedName>
        <fullName evidence="1">Uncharacterized protein</fullName>
    </submittedName>
</protein>